<evidence type="ECO:0000313" key="8">
    <source>
        <dbReference type="Proteomes" id="UP000295008"/>
    </source>
</evidence>
<evidence type="ECO:0000256" key="2">
    <source>
        <dbReference type="ARBA" id="ARBA00022475"/>
    </source>
</evidence>
<dbReference type="Pfam" id="PF03739">
    <property type="entry name" value="LptF_LptG"/>
    <property type="match status" value="1"/>
</dbReference>
<evidence type="ECO:0000256" key="6">
    <source>
        <dbReference type="SAM" id="Phobius"/>
    </source>
</evidence>
<organism evidence="7 8">
    <name type="scientific">Hydrogenispora ethanolica</name>
    <dbReference type="NCBI Taxonomy" id="1082276"/>
    <lineage>
        <taxon>Bacteria</taxon>
        <taxon>Bacillati</taxon>
        <taxon>Bacillota</taxon>
        <taxon>Hydrogenispora</taxon>
    </lineage>
</organism>
<keyword evidence="5 6" id="KW-0472">Membrane</keyword>
<reference evidence="7 8" key="1">
    <citation type="submission" date="2019-03" db="EMBL/GenBank/DDBJ databases">
        <title>Genomic Encyclopedia of Type Strains, Phase IV (KMG-IV): sequencing the most valuable type-strain genomes for metagenomic binning, comparative biology and taxonomic classification.</title>
        <authorList>
            <person name="Goeker M."/>
        </authorList>
    </citation>
    <scope>NUCLEOTIDE SEQUENCE [LARGE SCALE GENOMIC DNA]</scope>
    <source>
        <strain evidence="7 8">LX-B</strain>
    </source>
</reference>
<proteinExistence type="predicted"/>
<keyword evidence="2" id="KW-1003">Cell membrane</keyword>
<keyword evidence="3 6" id="KW-0812">Transmembrane</keyword>
<evidence type="ECO:0000313" key="7">
    <source>
        <dbReference type="EMBL" id="TCL62213.1"/>
    </source>
</evidence>
<evidence type="ECO:0000256" key="3">
    <source>
        <dbReference type="ARBA" id="ARBA00022692"/>
    </source>
</evidence>
<comment type="subcellular location">
    <subcellularLocation>
        <location evidence="1">Cell membrane</location>
        <topology evidence="1">Multi-pass membrane protein</topology>
    </subcellularLocation>
</comment>
<accession>A0A4R1R943</accession>
<dbReference type="RefSeq" id="WP_132015881.1">
    <property type="nucleotide sequence ID" value="NZ_SLUN01000027.1"/>
</dbReference>
<dbReference type="GO" id="GO:0015920">
    <property type="term" value="P:lipopolysaccharide transport"/>
    <property type="evidence" value="ECO:0007669"/>
    <property type="project" value="TreeGrafter"/>
</dbReference>
<dbReference type="OrthoDB" id="2111454at2"/>
<dbReference type="Proteomes" id="UP000295008">
    <property type="component" value="Unassembled WGS sequence"/>
</dbReference>
<feature type="transmembrane region" description="Helical" evidence="6">
    <location>
        <begin position="99"/>
        <end position="123"/>
    </location>
</feature>
<evidence type="ECO:0000256" key="5">
    <source>
        <dbReference type="ARBA" id="ARBA00023136"/>
    </source>
</evidence>
<protein>
    <submittedName>
        <fullName evidence="7">LPS export ABC transporter permease LptG</fullName>
    </submittedName>
</protein>
<dbReference type="EMBL" id="SLUN01000027">
    <property type="protein sequence ID" value="TCL62213.1"/>
    <property type="molecule type" value="Genomic_DNA"/>
</dbReference>
<feature type="transmembrane region" description="Helical" evidence="6">
    <location>
        <begin position="309"/>
        <end position="326"/>
    </location>
</feature>
<evidence type="ECO:0000256" key="4">
    <source>
        <dbReference type="ARBA" id="ARBA00022989"/>
    </source>
</evidence>
<dbReference type="PANTHER" id="PTHR33529">
    <property type="entry name" value="SLR0882 PROTEIN-RELATED"/>
    <property type="match status" value="1"/>
</dbReference>
<dbReference type="InterPro" id="IPR005495">
    <property type="entry name" value="LptG/LptF_permease"/>
</dbReference>
<keyword evidence="4 6" id="KW-1133">Transmembrane helix</keyword>
<feature type="transmembrane region" description="Helical" evidence="6">
    <location>
        <begin position="65"/>
        <end position="87"/>
    </location>
</feature>
<dbReference type="AlphaFoldDB" id="A0A4R1R943"/>
<feature type="transmembrane region" description="Helical" evidence="6">
    <location>
        <begin position="338"/>
        <end position="362"/>
    </location>
</feature>
<dbReference type="GO" id="GO:0043190">
    <property type="term" value="C:ATP-binding cassette (ABC) transporter complex"/>
    <property type="evidence" value="ECO:0007669"/>
    <property type="project" value="TreeGrafter"/>
</dbReference>
<comment type="caution">
    <text evidence="7">The sequence shown here is derived from an EMBL/GenBank/DDBJ whole genome shotgun (WGS) entry which is preliminary data.</text>
</comment>
<feature type="transmembrane region" description="Helical" evidence="6">
    <location>
        <begin position="21"/>
        <end position="39"/>
    </location>
</feature>
<evidence type="ECO:0000256" key="1">
    <source>
        <dbReference type="ARBA" id="ARBA00004651"/>
    </source>
</evidence>
<gene>
    <name evidence="7" type="ORF">EDC14_102764</name>
</gene>
<dbReference type="PANTHER" id="PTHR33529:SF6">
    <property type="entry name" value="YJGP_YJGQ FAMILY PERMEASE"/>
    <property type="match status" value="1"/>
</dbReference>
<feature type="transmembrane region" description="Helical" evidence="6">
    <location>
        <begin position="283"/>
        <end position="302"/>
    </location>
</feature>
<keyword evidence="8" id="KW-1185">Reference proteome</keyword>
<name>A0A4R1R943_HYDET</name>
<sequence length="367" mass="41989">MTIRVQLKTIHRYTWNEFLQQFLVCWIGFTILGIGKIFFDYNDLFIGYRVTLKVLLTLLLNQIPYLWMDIFPAATLFGVILAFGRLLRERELDVIQLSGYGIFHTMLPVFVGLLILCIGAFYWNDLVVPAANHRFEIEVRRLSNQQGLPLLRENVVFKAPNNRFVYFNRIEHNSGKIKGILIIETKGPGKWPRLISANWGRIQRGIWELNEGVLHEFDAQGAVASELTFQKMQLKMVADYSAVIGDEKGPAEMRAEELKRLATLYGKSGLNLPVYSVFFYSKFADPLSPLVFAFLAIPLTILTGRNARLWTGMVYCFLLILGYYALQVVGRTLGVNGLVLPWLAAWVPNITFFITGIILLILCEQRR</sequence>